<dbReference type="Gene3D" id="3.20.20.140">
    <property type="entry name" value="Metal-dependent hydrolases"/>
    <property type="match status" value="1"/>
</dbReference>
<dbReference type="InterPro" id="IPR018228">
    <property type="entry name" value="DNase_TatD-rel_CS"/>
</dbReference>
<dbReference type="GO" id="GO:0016788">
    <property type="term" value="F:hydrolase activity, acting on ester bonds"/>
    <property type="evidence" value="ECO:0007669"/>
    <property type="project" value="InterPro"/>
</dbReference>
<feature type="binding site" evidence="2">
    <location>
        <position position="238"/>
    </location>
    <ligand>
        <name>a divalent metal cation</name>
        <dbReference type="ChEBI" id="CHEBI:60240"/>
        <label>1</label>
    </ligand>
</feature>
<feature type="binding site" evidence="2">
    <location>
        <position position="5"/>
    </location>
    <ligand>
        <name>a divalent metal cation</name>
        <dbReference type="ChEBI" id="CHEBI:60240"/>
        <label>1</label>
    </ligand>
</feature>
<dbReference type="InterPro" id="IPR001130">
    <property type="entry name" value="TatD-like"/>
</dbReference>
<dbReference type="PANTHER" id="PTHR46124:SF2">
    <property type="entry name" value="D-AMINOACYL-TRNA DEACYLASE"/>
    <property type="match status" value="1"/>
</dbReference>
<keyword evidence="1" id="KW-0378">Hydrolase</keyword>
<evidence type="ECO:0000313" key="4">
    <source>
        <dbReference type="Proteomes" id="UP000228503"/>
    </source>
</evidence>
<proteinExistence type="predicted"/>
<evidence type="ECO:0000256" key="1">
    <source>
        <dbReference type="ARBA" id="ARBA00022801"/>
    </source>
</evidence>
<sequence length="292" mass="33508">MFDTHCHLNFKRYKKTLDDVISRAIGAGVSQIVIPGTDITSSKKAIEIAEKHEGFYAAVGIHPHHAAKYLSAIVANHRDSRLRGNDNSEKIPKQVRDDINEIENLLNHPKVVAVGEVGMDRHEYEETKYQEYAVDDQFLEIQKKLLRKQIALAVKYHKSLVLHNREAIDDILPILEESWDEKLAGHTVFHCCEPNLQLLTFAKKYHLFIGVDGDVTYDKTKQEFIKEIPIEMLVVETDSPFILPEPLKSEKKYPNEPAYVQYVVEEVAKLMDSSIEEVSQITMENGRRLFNL</sequence>
<feature type="binding site" evidence="2">
    <location>
        <position position="190"/>
    </location>
    <ligand>
        <name>a divalent metal cation</name>
        <dbReference type="ChEBI" id="CHEBI:60240"/>
        <label>2</label>
    </ligand>
</feature>
<dbReference type="AlphaFoldDB" id="A0A2M7TZ79"/>
<accession>A0A2M7TZ79</accession>
<feature type="binding site" evidence="2">
    <location>
        <position position="7"/>
    </location>
    <ligand>
        <name>a divalent metal cation</name>
        <dbReference type="ChEBI" id="CHEBI:60240"/>
        <label>1</label>
    </ligand>
</feature>
<evidence type="ECO:0000256" key="2">
    <source>
        <dbReference type="PIRSR" id="PIRSR005902-1"/>
    </source>
</evidence>
<dbReference type="GO" id="GO:0046872">
    <property type="term" value="F:metal ion binding"/>
    <property type="evidence" value="ECO:0007669"/>
    <property type="project" value="UniProtKB-KW"/>
</dbReference>
<keyword evidence="2" id="KW-0479">Metal-binding</keyword>
<reference evidence="4" key="1">
    <citation type="submission" date="2017-09" db="EMBL/GenBank/DDBJ databases">
        <title>Depth-based differentiation of microbial function through sediment-hosted aquifers and enrichment of novel symbionts in the deep terrestrial subsurface.</title>
        <authorList>
            <person name="Probst A.J."/>
            <person name="Ladd B."/>
            <person name="Jarett J.K."/>
            <person name="Geller-Mcgrath D.E."/>
            <person name="Sieber C.M.K."/>
            <person name="Emerson J.B."/>
            <person name="Anantharaman K."/>
            <person name="Thomas B.C."/>
            <person name="Malmstrom R."/>
            <person name="Stieglmeier M."/>
            <person name="Klingl A."/>
            <person name="Woyke T."/>
            <person name="Ryan C.M."/>
            <person name="Banfield J.F."/>
        </authorList>
    </citation>
    <scope>NUCLEOTIDE SEQUENCE [LARGE SCALE GENOMIC DNA]</scope>
</reference>
<evidence type="ECO:0008006" key="5">
    <source>
        <dbReference type="Google" id="ProtNLM"/>
    </source>
</evidence>
<comment type="caution">
    <text evidence="3">The sequence shown here is derived from an EMBL/GenBank/DDBJ whole genome shotgun (WGS) entry which is preliminary data.</text>
</comment>
<dbReference type="CDD" id="cd01310">
    <property type="entry name" value="TatD_DNAse"/>
    <property type="match status" value="1"/>
</dbReference>
<dbReference type="Proteomes" id="UP000228503">
    <property type="component" value="Unassembled WGS sequence"/>
</dbReference>
<dbReference type="PROSITE" id="PS01137">
    <property type="entry name" value="TATD_1"/>
    <property type="match status" value="1"/>
</dbReference>
<evidence type="ECO:0000313" key="3">
    <source>
        <dbReference type="EMBL" id="PIZ63117.1"/>
    </source>
</evidence>
<protein>
    <recommendedName>
        <fullName evidence="5">Hydrolase TatD</fullName>
    </recommendedName>
</protein>
<dbReference type="Pfam" id="PF01026">
    <property type="entry name" value="TatD_DNase"/>
    <property type="match status" value="1"/>
</dbReference>
<dbReference type="PIRSF" id="PIRSF005902">
    <property type="entry name" value="DNase_TatD"/>
    <property type="match status" value="1"/>
</dbReference>
<dbReference type="SUPFAM" id="SSF51556">
    <property type="entry name" value="Metallo-dependent hydrolases"/>
    <property type="match status" value="1"/>
</dbReference>
<feature type="binding site" evidence="2">
    <location>
        <position position="116"/>
    </location>
    <ligand>
        <name>a divalent metal cation</name>
        <dbReference type="ChEBI" id="CHEBI:60240"/>
        <label>1</label>
    </ligand>
</feature>
<name>A0A2M7TZ79_9BACT</name>
<dbReference type="EMBL" id="PFOB01000031">
    <property type="protein sequence ID" value="PIZ63117.1"/>
    <property type="molecule type" value="Genomic_DNA"/>
</dbReference>
<feature type="binding site" evidence="2">
    <location>
        <position position="163"/>
    </location>
    <ligand>
        <name>a divalent metal cation</name>
        <dbReference type="ChEBI" id="CHEBI:60240"/>
        <label>2</label>
    </ligand>
</feature>
<gene>
    <name evidence="3" type="ORF">COY16_02695</name>
</gene>
<dbReference type="InterPro" id="IPR032466">
    <property type="entry name" value="Metal_Hydrolase"/>
</dbReference>
<organism evidence="3 4">
    <name type="scientific">Candidatus Roizmanbacteria bacterium CG_4_10_14_0_2_um_filter_39_13</name>
    <dbReference type="NCBI Taxonomy" id="1974825"/>
    <lineage>
        <taxon>Bacteria</taxon>
        <taxon>Candidatus Roizmaniibacteriota</taxon>
    </lineage>
</organism>
<dbReference type="PANTHER" id="PTHR46124">
    <property type="entry name" value="D-AMINOACYL-TRNA DEACYLASE"/>
    <property type="match status" value="1"/>
</dbReference>